<evidence type="ECO:0000313" key="3">
    <source>
        <dbReference type="Proteomes" id="UP000216446"/>
    </source>
</evidence>
<comment type="caution">
    <text evidence="2">The sequence shown here is derived from an EMBL/GenBank/DDBJ whole genome shotgun (WGS) entry which is preliminary data.</text>
</comment>
<dbReference type="InParanoid" id="A0A259TYA7"/>
<name>A0A259TYA7_9BACT</name>
<dbReference type="OrthoDB" id="8595007at2"/>
<evidence type="ECO:0000256" key="1">
    <source>
        <dbReference type="SAM" id="SignalP"/>
    </source>
</evidence>
<gene>
    <name evidence="2" type="ORF">BSZ36_07065</name>
</gene>
<dbReference type="RefSeq" id="WP_094547313.1">
    <property type="nucleotide sequence ID" value="NZ_MQWB01000001.1"/>
</dbReference>
<dbReference type="Proteomes" id="UP000216446">
    <property type="component" value="Unassembled WGS sequence"/>
</dbReference>
<reference evidence="2 3" key="1">
    <citation type="submission" date="2016-11" db="EMBL/GenBank/DDBJ databases">
        <title>Study of marine rhodopsin-containing bacteria.</title>
        <authorList>
            <person name="Yoshizawa S."/>
            <person name="Kumagai Y."/>
            <person name="Kogure K."/>
        </authorList>
    </citation>
    <scope>NUCLEOTIDE SEQUENCE [LARGE SCALE GENOMIC DNA]</scope>
    <source>
        <strain evidence="2 3">SG-29</strain>
    </source>
</reference>
<accession>A0A259TYA7</accession>
<proteinExistence type="predicted"/>
<evidence type="ECO:0000313" key="2">
    <source>
        <dbReference type="EMBL" id="OZC02753.1"/>
    </source>
</evidence>
<keyword evidence="1" id="KW-0732">Signal</keyword>
<organism evidence="2 3">
    <name type="scientific">Rubricoccus marinus</name>
    <dbReference type="NCBI Taxonomy" id="716817"/>
    <lineage>
        <taxon>Bacteria</taxon>
        <taxon>Pseudomonadati</taxon>
        <taxon>Rhodothermota</taxon>
        <taxon>Rhodothermia</taxon>
        <taxon>Rhodothermales</taxon>
        <taxon>Rubricoccaceae</taxon>
        <taxon>Rubricoccus</taxon>
    </lineage>
</organism>
<dbReference type="Gene3D" id="3.10.620.30">
    <property type="match status" value="1"/>
</dbReference>
<protein>
    <recommendedName>
        <fullName evidence="4">Transglutaminase-like domain-containing protein</fullName>
    </recommendedName>
</protein>
<keyword evidence="3" id="KW-1185">Reference proteome</keyword>
<dbReference type="AlphaFoldDB" id="A0A259TYA7"/>
<feature type="signal peptide" evidence="1">
    <location>
        <begin position="1"/>
        <end position="24"/>
    </location>
</feature>
<dbReference type="EMBL" id="MQWB01000001">
    <property type="protein sequence ID" value="OZC02753.1"/>
    <property type="molecule type" value="Genomic_DNA"/>
</dbReference>
<evidence type="ECO:0008006" key="4">
    <source>
        <dbReference type="Google" id="ProtNLM"/>
    </source>
</evidence>
<sequence length="604" mass="67084">MTFKELGQIALVIAALLLAGPLAAQDVAYTERRTFVFGESPENVTERAEVEVRYLSPRSTGWREFGAFEQYFGPIQGLRAELNGSRLRGDAIQKIRPESADVFLSSGTYHQISLPEAPKPGDVMAYSYRRTYLSAAYVPILRVPSIDRLAEYVIDVEHPSTVQVEFRIEAPRGEVPHEISTTARGTRLTFRDLKPLDDLPLFAHNGVHAFVMLDVRKGPLALTPTAPDEFAAWYATLTQHPVPATILPVAKGMESQSDSATVASFHDYVRRSIRYIADERDAGAFVPRAPDLVMERSYGDCKDRAFLISALAKSLGLQVDPVLISTEPEPEFEDVHLTLYNHVICSFEHDDGTRTYFDPTNPYLSFGDLPESDIDGLALRMGPDGAERLFVESPSTDPTLDLRLSVDLDAPEASGAELTVRGTLLEMVRAIEARSTETDARNALSAVAGDLLTKIRLSGLEFVSESPRSREYRSRADLSQFVIASPTKRYLPLTPFRAIDPDVTERREDALQIRTADRPNVRLRLDVSGAWQPDSTDTTFGDARGPVWFEARAEPLAEGSVVEYSFGQRTKRFNGEDRAAYLSLADAYLGARRDVITFRSPSDE</sequence>
<feature type="chain" id="PRO_5012604753" description="Transglutaminase-like domain-containing protein" evidence="1">
    <location>
        <begin position="25"/>
        <end position="604"/>
    </location>
</feature>